<dbReference type="STRING" id="1774970.AUC70_12710"/>
<keyword evidence="2" id="KW-0238">DNA-binding</keyword>
<evidence type="ECO:0000256" key="3">
    <source>
        <dbReference type="ARBA" id="ARBA00023163"/>
    </source>
</evidence>
<keyword evidence="3" id="KW-0804">Transcription</keyword>
<dbReference type="PROSITE" id="PS00041">
    <property type="entry name" value="HTH_ARAC_FAMILY_1"/>
    <property type="match status" value="1"/>
</dbReference>
<proteinExistence type="predicted"/>
<dbReference type="RefSeq" id="WP_069443140.1">
    <property type="nucleotide sequence ID" value="NZ_LPWE01000002.1"/>
</dbReference>
<keyword evidence="1" id="KW-0805">Transcription regulation</keyword>
<gene>
    <name evidence="5" type="ORF">AUC70_12710</name>
</gene>
<dbReference type="GO" id="GO:0003700">
    <property type="term" value="F:DNA-binding transcription factor activity"/>
    <property type="evidence" value="ECO:0007669"/>
    <property type="project" value="InterPro"/>
</dbReference>
<keyword evidence="6" id="KW-1185">Reference proteome</keyword>
<dbReference type="PRINTS" id="PR00032">
    <property type="entry name" value="HTHARAC"/>
</dbReference>
<dbReference type="PROSITE" id="PS01124">
    <property type="entry name" value="HTH_ARAC_FAMILY_2"/>
    <property type="match status" value="1"/>
</dbReference>
<accession>A0A1E3VUC8</accession>
<dbReference type="Pfam" id="PF12833">
    <property type="entry name" value="HTH_18"/>
    <property type="match status" value="1"/>
</dbReference>
<sequence length="326" mass="36665">MKRLVFSSGDLPDELDDRTRFNRWREIFAWRYGSADFTRLADQPFKARSEFLQISSLGLVRSESTVQRFRRTAQQAVDGSGAYLIAFNNGMSSTTVKQQGREQVYAPQQMWLGCTADTIDVGNKTGTKWVTLIVPATPLLQLVPRAEDMVAKPIDATRPAVRHLRRYMEFLLTADEFGDDNGLSGRLDAMLMDLVALSLGANMDVAEIAEGRGLRAARTREIVGRIQEGFSNPTFSAHVVGRILGLSARYVQELVQETGLGFTARVLELRLLKARAMLADPVHDRLKISDLAFTCGFNEVSYFNRCFRRRFGASPTEFRHSTRTEI</sequence>
<dbReference type="InterPro" id="IPR050204">
    <property type="entry name" value="AraC_XylS_family_regulators"/>
</dbReference>
<dbReference type="PANTHER" id="PTHR46796">
    <property type="entry name" value="HTH-TYPE TRANSCRIPTIONAL ACTIVATOR RHAS-RELATED"/>
    <property type="match status" value="1"/>
</dbReference>
<dbReference type="EMBL" id="LPWE01000002">
    <property type="protein sequence ID" value="ODR97132.1"/>
    <property type="molecule type" value="Genomic_DNA"/>
</dbReference>
<dbReference type="InterPro" id="IPR018060">
    <property type="entry name" value="HTH_AraC"/>
</dbReference>
<protein>
    <recommendedName>
        <fullName evidence="4">HTH araC/xylS-type domain-containing protein</fullName>
    </recommendedName>
</protein>
<evidence type="ECO:0000259" key="4">
    <source>
        <dbReference type="PROSITE" id="PS01124"/>
    </source>
</evidence>
<dbReference type="SUPFAM" id="SSF46689">
    <property type="entry name" value="Homeodomain-like"/>
    <property type="match status" value="1"/>
</dbReference>
<dbReference type="InterPro" id="IPR020449">
    <property type="entry name" value="Tscrpt_reg_AraC-type_HTH"/>
</dbReference>
<dbReference type="Pfam" id="PF14525">
    <property type="entry name" value="AraC_binding_2"/>
    <property type="match status" value="1"/>
</dbReference>
<evidence type="ECO:0000256" key="2">
    <source>
        <dbReference type="ARBA" id="ARBA00023125"/>
    </source>
</evidence>
<comment type="caution">
    <text evidence="5">The sequence shown here is derived from an EMBL/GenBank/DDBJ whole genome shotgun (WGS) entry which is preliminary data.</text>
</comment>
<dbReference type="GO" id="GO:0043565">
    <property type="term" value="F:sequence-specific DNA binding"/>
    <property type="evidence" value="ECO:0007669"/>
    <property type="project" value="InterPro"/>
</dbReference>
<dbReference type="AlphaFoldDB" id="A0A1E3VUC8"/>
<organism evidence="5 6">
    <name type="scientific">Methyloceanibacter stevinii</name>
    <dbReference type="NCBI Taxonomy" id="1774970"/>
    <lineage>
        <taxon>Bacteria</taxon>
        <taxon>Pseudomonadati</taxon>
        <taxon>Pseudomonadota</taxon>
        <taxon>Alphaproteobacteria</taxon>
        <taxon>Hyphomicrobiales</taxon>
        <taxon>Hyphomicrobiaceae</taxon>
        <taxon>Methyloceanibacter</taxon>
    </lineage>
</organism>
<dbReference type="InterPro" id="IPR018062">
    <property type="entry name" value="HTH_AraC-typ_CS"/>
</dbReference>
<evidence type="ECO:0000313" key="5">
    <source>
        <dbReference type="EMBL" id="ODR97132.1"/>
    </source>
</evidence>
<dbReference type="SMART" id="SM00342">
    <property type="entry name" value="HTH_ARAC"/>
    <property type="match status" value="1"/>
</dbReference>
<feature type="domain" description="HTH araC/xylS-type" evidence="4">
    <location>
        <begin position="220"/>
        <end position="321"/>
    </location>
</feature>
<dbReference type="Proteomes" id="UP000094172">
    <property type="component" value="Unassembled WGS sequence"/>
</dbReference>
<dbReference type="Gene3D" id="1.10.10.60">
    <property type="entry name" value="Homeodomain-like"/>
    <property type="match status" value="1"/>
</dbReference>
<reference evidence="5 6" key="1">
    <citation type="journal article" date="2016" name="Environ. Microbiol.">
        <title>New Methyloceanibacter diversity from North Sea sediments includes methanotroph containing solely the soluble methane monooxygenase.</title>
        <authorList>
            <person name="Vekeman B."/>
            <person name="Kerckhof F.M."/>
            <person name="Cremers G."/>
            <person name="de Vos P."/>
            <person name="Vandamme P."/>
            <person name="Boon N."/>
            <person name="Op den Camp H.J."/>
            <person name="Heylen K."/>
        </authorList>
    </citation>
    <scope>NUCLEOTIDE SEQUENCE [LARGE SCALE GENOMIC DNA]</scope>
    <source>
        <strain evidence="5 6">R-67176</strain>
    </source>
</reference>
<dbReference type="PANTHER" id="PTHR46796:SF6">
    <property type="entry name" value="ARAC SUBFAMILY"/>
    <property type="match status" value="1"/>
</dbReference>
<name>A0A1E3VUC8_9HYPH</name>
<evidence type="ECO:0000313" key="6">
    <source>
        <dbReference type="Proteomes" id="UP000094172"/>
    </source>
</evidence>
<dbReference type="InterPro" id="IPR009057">
    <property type="entry name" value="Homeodomain-like_sf"/>
</dbReference>
<dbReference type="InterPro" id="IPR035418">
    <property type="entry name" value="AraC-bd_2"/>
</dbReference>
<evidence type="ECO:0000256" key="1">
    <source>
        <dbReference type="ARBA" id="ARBA00023015"/>
    </source>
</evidence>